<sequence>MRYSMTYSLRKTPLAASVGTALLLSLPLAANAQTQLSVGTTSQASSLYAYFVAVSQLLNSELDDVNHSVLETGGGLDNMRRLREGQVDWAMMAEPDLFEYYEGLGPFEGDPNPNFRTFWVTTPLAYLTVVDANSDVASYSDLGGQHFNGGGRGSGTERATFEAMEALGVEPNWFRTGMSDAVTAFQDRRIVGFTKAGPPNAPDSAIMDAETTRDIRILSWTDDEIEQVQAEYPHFDFMAVDETPYDTGPVNLRVVFITIGTTTDLPEDTAYDIFKTVVENVDIVAESYSAIEGMDIIEQTLERGQTPLHVGVARYILEQGYEIPEHLIPEELEEG</sequence>
<protein>
    <recommendedName>
        <fullName evidence="2">TAXI family TRAP transporter solute-binding subunit</fullName>
    </recommendedName>
</protein>
<dbReference type="InterPro" id="IPR011852">
    <property type="entry name" value="TRAP_TAXI"/>
</dbReference>
<dbReference type="NCBIfam" id="TIGR02122">
    <property type="entry name" value="TRAP_TAXI"/>
    <property type="match status" value="1"/>
</dbReference>
<evidence type="ECO:0008006" key="2">
    <source>
        <dbReference type="Google" id="ProtNLM"/>
    </source>
</evidence>
<dbReference type="Gene3D" id="3.40.190.10">
    <property type="entry name" value="Periplasmic binding protein-like II"/>
    <property type="match status" value="2"/>
</dbReference>
<name>A0A0F9YIR2_9ZZZZ</name>
<organism evidence="1">
    <name type="scientific">marine sediment metagenome</name>
    <dbReference type="NCBI Taxonomy" id="412755"/>
    <lineage>
        <taxon>unclassified sequences</taxon>
        <taxon>metagenomes</taxon>
        <taxon>ecological metagenomes</taxon>
    </lineage>
</organism>
<dbReference type="PANTHER" id="PTHR42941">
    <property type="entry name" value="SLL1037 PROTEIN"/>
    <property type="match status" value="1"/>
</dbReference>
<dbReference type="EMBL" id="LAZR01000023">
    <property type="protein sequence ID" value="KKO04354.1"/>
    <property type="molecule type" value="Genomic_DNA"/>
</dbReference>
<gene>
    <name evidence="1" type="ORF">LCGC14_0087120</name>
</gene>
<comment type="caution">
    <text evidence="1">The sequence shown here is derived from an EMBL/GenBank/DDBJ whole genome shotgun (WGS) entry which is preliminary data.</text>
</comment>
<dbReference type="PANTHER" id="PTHR42941:SF1">
    <property type="entry name" value="SLL1037 PROTEIN"/>
    <property type="match status" value="1"/>
</dbReference>
<dbReference type="Pfam" id="PF16868">
    <property type="entry name" value="NMT1_3"/>
    <property type="match status" value="1"/>
</dbReference>
<reference evidence="1" key="1">
    <citation type="journal article" date="2015" name="Nature">
        <title>Complex archaea that bridge the gap between prokaryotes and eukaryotes.</title>
        <authorList>
            <person name="Spang A."/>
            <person name="Saw J.H."/>
            <person name="Jorgensen S.L."/>
            <person name="Zaremba-Niedzwiedzka K."/>
            <person name="Martijn J."/>
            <person name="Lind A.E."/>
            <person name="van Eijk R."/>
            <person name="Schleper C."/>
            <person name="Guy L."/>
            <person name="Ettema T.J."/>
        </authorList>
    </citation>
    <scope>NUCLEOTIDE SEQUENCE</scope>
</reference>
<proteinExistence type="predicted"/>
<dbReference type="AlphaFoldDB" id="A0A0F9YIR2"/>
<accession>A0A0F9YIR2</accession>
<evidence type="ECO:0000313" key="1">
    <source>
        <dbReference type="EMBL" id="KKO04354.1"/>
    </source>
</evidence>
<dbReference type="SUPFAM" id="SSF53850">
    <property type="entry name" value="Periplasmic binding protein-like II"/>
    <property type="match status" value="1"/>
</dbReference>